<dbReference type="EMBL" id="CP120678">
    <property type="protein sequence ID" value="WIW70121.1"/>
    <property type="molecule type" value="Genomic_DNA"/>
</dbReference>
<reference evidence="2" key="1">
    <citation type="submission" date="2023-03" db="EMBL/GenBank/DDBJ databases">
        <title>Selenobaculum gbiensis gen. nov. sp. nov., a new bacterium isolated from the gut microbiota of IBD patient.</title>
        <authorList>
            <person name="Yeo S."/>
            <person name="Park H."/>
            <person name="Huh C.S."/>
        </authorList>
    </citation>
    <scope>NUCLEOTIDE SEQUENCE</scope>
    <source>
        <strain evidence="2">ICN-92133</strain>
    </source>
</reference>
<evidence type="ECO:0000313" key="3">
    <source>
        <dbReference type="Proteomes" id="UP001243623"/>
    </source>
</evidence>
<protein>
    <submittedName>
        <fullName evidence="2">Uncharacterized protein</fullName>
    </submittedName>
</protein>
<evidence type="ECO:0000256" key="1">
    <source>
        <dbReference type="SAM" id="SignalP"/>
    </source>
</evidence>
<keyword evidence="1" id="KW-0732">Signal</keyword>
<dbReference type="KEGG" id="sgbi:P3F81_09480"/>
<gene>
    <name evidence="2" type="ORF">P3F81_09480</name>
</gene>
<keyword evidence="3" id="KW-1185">Reference proteome</keyword>
<accession>A0A9Y2AHL4</accession>
<name>A0A9Y2AHL4_9FIRM</name>
<evidence type="ECO:0000313" key="2">
    <source>
        <dbReference type="EMBL" id="WIW70121.1"/>
    </source>
</evidence>
<dbReference type="AlphaFoldDB" id="A0A9Y2AHL4"/>
<dbReference type="Proteomes" id="UP001243623">
    <property type="component" value="Chromosome"/>
</dbReference>
<feature type="chain" id="PRO_5040846693" evidence="1">
    <location>
        <begin position="22"/>
        <end position="87"/>
    </location>
</feature>
<sequence length="87" mass="9827">MRTFICTILIYFMMAASCVQANGLNLELSMGEDSHLSGRLWYDNQLIWSVFFAGKDYARPAVANQSDGKTVIITPEIESGFFVFKLH</sequence>
<organism evidence="2 3">
    <name type="scientific">Selenobaculum gibii</name>
    <dbReference type="NCBI Taxonomy" id="3054208"/>
    <lineage>
        <taxon>Bacteria</taxon>
        <taxon>Bacillati</taxon>
        <taxon>Bacillota</taxon>
        <taxon>Negativicutes</taxon>
        <taxon>Selenomonadales</taxon>
        <taxon>Selenomonadaceae</taxon>
        <taxon>Selenobaculum</taxon>
    </lineage>
</organism>
<feature type="signal peptide" evidence="1">
    <location>
        <begin position="1"/>
        <end position="21"/>
    </location>
</feature>
<dbReference type="PROSITE" id="PS51257">
    <property type="entry name" value="PROKAR_LIPOPROTEIN"/>
    <property type="match status" value="1"/>
</dbReference>
<proteinExistence type="predicted"/>
<dbReference type="RefSeq" id="WP_147670275.1">
    <property type="nucleotide sequence ID" value="NZ_CP120678.1"/>
</dbReference>